<keyword evidence="4" id="KW-1185">Reference proteome</keyword>
<dbReference type="EMBL" id="JAQPZS010000001">
    <property type="protein sequence ID" value="MEJ6494405.1"/>
    <property type="molecule type" value="Genomic_DNA"/>
</dbReference>
<evidence type="ECO:0000256" key="1">
    <source>
        <dbReference type="SAM" id="Phobius"/>
    </source>
</evidence>
<keyword evidence="1" id="KW-0472">Membrane</keyword>
<keyword evidence="1" id="KW-1133">Transmembrane helix</keyword>
<organism evidence="3 4">
    <name type="scientific">Pseudoalteromonas lipolytica</name>
    <dbReference type="NCBI Taxonomy" id="570156"/>
    <lineage>
        <taxon>Bacteria</taxon>
        <taxon>Pseudomonadati</taxon>
        <taxon>Pseudomonadota</taxon>
        <taxon>Gammaproteobacteria</taxon>
        <taxon>Alteromonadales</taxon>
        <taxon>Pseudoalteromonadaceae</taxon>
        <taxon>Pseudoalteromonas</taxon>
    </lineage>
</organism>
<name>A0ABU8SMZ5_9GAMM</name>
<reference evidence="3 4" key="1">
    <citation type="submission" date="2023-01" db="EMBL/GenBank/DDBJ databases">
        <title>Trichodesmium-associated heterotrophic epibiont bacteria.</title>
        <authorList>
            <person name="Cleveland C.S."/>
            <person name="Webb E.A."/>
        </authorList>
    </citation>
    <scope>NUCLEOTIDE SEQUENCE [LARGE SCALE GENOMIC DNA]</scope>
    <source>
        <strain evidence="3 4">USCH2</strain>
    </source>
</reference>
<feature type="chain" id="PRO_5045609562" evidence="2">
    <location>
        <begin position="25"/>
        <end position="132"/>
    </location>
</feature>
<feature type="transmembrane region" description="Helical" evidence="1">
    <location>
        <begin position="95"/>
        <end position="116"/>
    </location>
</feature>
<evidence type="ECO:0000256" key="2">
    <source>
        <dbReference type="SAM" id="SignalP"/>
    </source>
</evidence>
<evidence type="ECO:0000313" key="4">
    <source>
        <dbReference type="Proteomes" id="UP001377972"/>
    </source>
</evidence>
<accession>A0ABU8SMZ5</accession>
<feature type="signal peptide" evidence="2">
    <location>
        <begin position="1"/>
        <end position="24"/>
    </location>
</feature>
<proteinExistence type="predicted"/>
<dbReference type="Proteomes" id="UP001377972">
    <property type="component" value="Unassembled WGS sequence"/>
</dbReference>
<keyword evidence="2" id="KW-0732">Signal</keyword>
<feature type="transmembrane region" description="Helical" evidence="1">
    <location>
        <begin position="34"/>
        <end position="57"/>
    </location>
</feature>
<feature type="transmembrane region" description="Helical" evidence="1">
    <location>
        <begin position="69"/>
        <end position="89"/>
    </location>
</feature>
<protein>
    <submittedName>
        <fullName evidence="3">Uncharacterized protein</fullName>
    </submittedName>
</protein>
<gene>
    <name evidence="3" type="ORF">PQI24_00080</name>
</gene>
<keyword evidence="1" id="KW-0812">Transmembrane</keyword>
<dbReference type="RefSeq" id="WP_339978684.1">
    <property type="nucleotide sequence ID" value="NZ_JAQPZS010000001.1"/>
</dbReference>
<evidence type="ECO:0000313" key="3">
    <source>
        <dbReference type="EMBL" id="MEJ6494405.1"/>
    </source>
</evidence>
<comment type="caution">
    <text evidence="3">The sequence shown here is derived from an EMBL/GenBank/DDBJ whole genome shotgun (WGS) entry which is preliminary data.</text>
</comment>
<sequence>MKNKNILTALGLALITLNSGHSFGAVVEPPYNDTQLVVALFKCILFVLPSTTLLLVLWSRWKHLRFKQLLQTVLNYSLVIMLASLIMVNHLTAELSSWLVVFAGIHSLLVGINYLLVKQHTNRIKNTLTSCW</sequence>